<dbReference type="PANTHER" id="PTHR43037:SF1">
    <property type="entry name" value="BLL1128 PROTEIN"/>
    <property type="match status" value="1"/>
</dbReference>
<feature type="domain" description="Esterase Ig-like N-terminal" evidence="4">
    <location>
        <begin position="31"/>
        <end position="142"/>
    </location>
</feature>
<dbReference type="InterPro" id="IPR041172">
    <property type="entry name" value="EstA_Ig-like_N"/>
</dbReference>
<dbReference type="SUPFAM" id="SSF53474">
    <property type="entry name" value="alpha/beta-Hydrolases"/>
    <property type="match status" value="1"/>
</dbReference>
<proteinExistence type="predicted"/>
<dbReference type="EMBL" id="SMGJ01000003">
    <property type="protein sequence ID" value="TCK70004.1"/>
    <property type="molecule type" value="Genomic_DNA"/>
</dbReference>
<dbReference type="InterPro" id="IPR050955">
    <property type="entry name" value="Plant_Biomass_Hydrol_Est"/>
</dbReference>
<evidence type="ECO:0000313" key="6">
    <source>
        <dbReference type="Proteomes" id="UP000295496"/>
    </source>
</evidence>
<evidence type="ECO:0000256" key="1">
    <source>
        <dbReference type="ARBA" id="ARBA00022729"/>
    </source>
</evidence>
<dbReference type="PANTHER" id="PTHR43037">
    <property type="entry name" value="UNNAMED PRODUCT-RELATED"/>
    <property type="match status" value="1"/>
</dbReference>
<organism evidence="5 6">
    <name type="scientific">Lonepinella koalarum</name>
    <dbReference type="NCBI Taxonomy" id="53417"/>
    <lineage>
        <taxon>Bacteria</taxon>
        <taxon>Pseudomonadati</taxon>
        <taxon>Pseudomonadota</taxon>
        <taxon>Gammaproteobacteria</taxon>
        <taxon>Pasteurellales</taxon>
        <taxon>Pasteurellaceae</taxon>
        <taxon>Lonepinella</taxon>
    </lineage>
</organism>
<dbReference type="PROSITE" id="PS51257">
    <property type="entry name" value="PROKAR_LIPOPROTEIN"/>
    <property type="match status" value="1"/>
</dbReference>
<evidence type="ECO:0000313" key="5">
    <source>
        <dbReference type="EMBL" id="TCK70004.1"/>
    </source>
</evidence>
<comment type="caution">
    <text evidence="5">The sequence shown here is derived from an EMBL/GenBank/DDBJ whole genome shotgun (WGS) entry which is preliminary data.</text>
</comment>
<dbReference type="InterPro" id="IPR001375">
    <property type="entry name" value="Peptidase_S9_cat"/>
</dbReference>
<feature type="signal peptide" evidence="2">
    <location>
        <begin position="1"/>
        <end position="20"/>
    </location>
</feature>
<feature type="chain" id="PRO_5020496732" evidence="2">
    <location>
        <begin position="21"/>
        <end position="490"/>
    </location>
</feature>
<dbReference type="GO" id="GO:0008236">
    <property type="term" value="F:serine-type peptidase activity"/>
    <property type="evidence" value="ECO:0007669"/>
    <property type="project" value="InterPro"/>
</dbReference>
<keyword evidence="6" id="KW-1185">Reference proteome</keyword>
<keyword evidence="1 2" id="KW-0732">Signal</keyword>
<evidence type="ECO:0000256" key="2">
    <source>
        <dbReference type="SAM" id="SignalP"/>
    </source>
</evidence>
<protein>
    <submittedName>
        <fullName evidence="5">Prolyl oligopeptidase family protein</fullName>
    </submittedName>
</protein>
<dbReference type="Pfam" id="PF18435">
    <property type="entry name" value="EstA_Ig_like"/>
    <property type="match status" value="1"/>
</dbReference>
<dbReference type="Gene3D" id="3.40.50.1820">
    <property type="entry name" value="alpha/beta hydrolase"/>
    <property type="match status" value="1"/>
</dbReference>
<gene>
    <name evidence="5" type="ORF">EV692_1226</name>
</gene>
<name>A0A4R1KXG0_9PAST</name>
<dbReference type="Proteomes" id="UP000295496">
    <property type="component" value="Unassembled WGS sequence"/>
</dbReference>
<dbReference type="Gene3D" id="2.60.40.2180">
    <property type="match status" value="1"/>
</dbReference>
<evidence type="ECO:0000259" key="4">
    <source>
        <dbReference type="Pfam" id="PF18435"/>
    </source>
</evidence>
<reference evidence="5 6" key="1">
    <citation type="submission" date="2019-03" db="EMBL/GenBank/DDBJ databases">
        <title>Genomic Encyclopedia of Type Strains, Phase IV (KMG-IV): sequencing the most valuable type-strain genomes for metagenomic binning, comparative biology and taxonomic classification.</title>
        <authorList>
            <person name="Goeker M."/>
        </authorList>
    </citation>
    <scope>NUCLEOTIDE SEQUENCE [LARGE SCALE GENOMIC DNA]</scope>
    <source>
        <strain evidence="5 6">DSM 10053</strain>
    </source>
</reference>
<dbReference type="InterPro" id="IPR029058">
    <property type="entry name" value="AB_hydrolase_fold"/>
</dbReference>
<dbReference type="AlphaFoldDB" id="A0A4R1KXG0"/>
<dbReference type="GO" id="GO:0006508">
    <property type="term" value="P:proteolysis"/>
    <property type="evidence" value="ECO:0007669"/>
    <property type="project" value="InterPro"/>
</dbReference>
<evidence type="ECO:0000259" key="3">
    <source>
        <dbReference type="Pfam" id="PF00326"/>
    </source>
</evidence>
<dbReference type="Pfam" id="PF00326">
    <property type="entry name" value="Peptidase_S9"/>
    <property type="match status" value="1"/>
</dbReference>
<accession>A0A4R1KXG0</accession>
<dbReference type="RefSeq" id="WP_207905230.1">
    <property type="nucleotide sequence ID" value="NZ_CP170642.1"/>
</dbReference>
<sequence>MKKLLMLTFAATALLSGCQAVNPPYSQQAKTTILVQGQEGGPNVPKVIIALNDEVTSLDNQHISITTAGVQRELKNAYISDAQGNPQAKSRFITLELTVPYQDHSYVASPFVYNIQKFMNEWATEYRVQTAIQSLTINGKNYSLNLDQDAINNRLVPDTALFNVRSAFSGNYRNPYNRKIEKLTLQTAAFEPENLKQGEKNPLIIWLHGQGEGGTDPDIAILGNEASALAKSPIQHYFHAGKQTGAYVLVVQTPTYWMDEGDGKNGGGANPSRYTQILMDTIKAYVKSNPDVDSRRIYLGGDSNGGYMTVNMLVNYPRYFAAAYPICEAYAYFQHKKDNQGQYVTQQGTGTEAFVTTDSRWFSTAKANKIKHIPIWFVASNDDPVVNPHKYSQPTYQALLKAGAKNVWFSYFETVQGTDTPNTRYSGHFSWIYVLNDQVGGVQNPTKILSATAPNYGFEPSNANFGGNFQAKFNGKSYSNLFTWLNDQRK</sequence>
<feature type="domain" description="Peptidase S9 prolyl oligopeptidase catalytic" evidence="3">
    <location>
        <begin position="280"/>
        <end position="403"/>
    </location>
</feature>